<dbReference type="EMBL" id="BAAAHH010000003">
    <property type="protein sequence ID" value="GAA0941849.1"/>
    <property type="molecule type" value="Genomic_DNA"/>
</dbReference>
<feature type="domain" description="CASTOR ACT" evidence="1">
    <location>
        <begin position="52"/>
        <end position="110"/>
    </location>
</feature>
<accession>A0ABN1QF51</accession>
<dbReference type="InterPro" id="IPR045865">
    <property type="entry name" value="ACT-like_dom_sf"/>
</dbReference>
<name>A0ABN1QF51_9ACTN</name>
<dbReference type="RefSeq" id="WP_344237673.1">
    <property type="nucleotide sequence ID" value="NZ_BAAAHH010000003.1"/>
</dbReference>
<comment type="caution">
    <text evidence="2">The sequence shown here is derived from an EMBL/GenBank/DDBJ whole genome shotgun (WGS) entry which is preliminary data.</text>
</comment>
<dbReference type="Pfam" id="PF13840">
    <property type="entry name" value="ACT_7"/>
    <property type="match status" value="1"/>
</dbReference>
<dbReference type="Proteomes" id="UP001500665">
    <property type="component" value="Unassembled WGS sequence"/>
</dbReference>
<dbReference type="SUPFAM" id="SSF55021">
    <property type="entry name" value="ACT-like"/>
    <property type="match status" value="1"/>
</dbReference>
<dbReference type="InterPro" id="IPR027795">
    <property type="entry name" value="CASTOR_ACT_dom"/>
</dbReference>
<proteinExistence type="predicted"/>
<protein>
    <submittedName>
        <fullName evidence="2">ACT domain-containing protein</fullName>
    </submittedName>
</protein>
<gene>
    <name evidence="2" type="ORF">GCM10009550_12500</name>
</gene>
<organism evidence="2 3">
    <name type="scientific">Actinocorallia libanotica</name>
    <dbReference type="NCBI Taxonomy" id="46162"/>
    <lineage>
        <taxon>Bacteria</taxon>
        <taxon>Bacillati</taxon>
        <taxon>Actinomycetota</taxon>
        <taxon>Actinomycetes</taxon>
        <taxon>Streptosporangiales</taxon>
        <taxon>Thermomonosporaceae</taxon>
        <taxon>Actinocorallia</taxon>
    </lineage>
</organism>
<reference evidence="2 3" key="1">
    <citation type="journal article" date="2019" name="Int. J. Syst. Evol. Microbiol.">
        <title>The Global Catalogue of Microorganisms (GCM) 10K type strain sequencing project: providing services to taxonomists for standard genome sequencing and annotation.</title>
        <authorList>
            <consortium name="The Broad Institute Genomics Platform"/>
            <consortium name="The Broad Institute Genome Sequencing Center for Infectious Disease"/>
            <person name="Wu L."/>
            <person name="Ma J."/>
        </authorList>
    </citation>
    <scope>NUCLEOTIDE SEQUENCE [LARGE SCALE GENOMIC DNA]</scope>
    <source>
        <strain evidence="2 3">JCM 10696</strain>
    </source>
</reference>
<evidence type="ECO:0000259" key="1">
    <source>
        <dbReference type="Pfam" id="PF13840"/>
    </source>
</evidence>
<evidence type="ECO:0000313" key="2">
    <source>
        <dbReference type="EMBL" id="GAA0941849.1"/>
    </source>
</evidence>
<evidence type="ECO:0000313" key="3">
    <source>
        <dbReference type="Proteomes" id="UP001500665"/>
    </source>
</evidence>
<keyword evidence="3" id="KW-1185">Reference proteome</keyword>
<dbReference type="Gene3D" id="3.30.2130.10">
    <property type="entry name" value="VC0802-like"/>
    <property type="match status" value="1"/>
</dbReference>
<sequence>MTALTLGIVPSSFVIEHLPHTTLPEDDDWIALVRAPEGLTVVRDAAPWAEAERWTGLYATGHDLDAPGLLASVVAPLAEADVPVFVASTFHGDLVLTPERLRKTAVSALEAAGHRVLP</sequence>